<comment type="caution">
    <text evidence="2">The sequence shown here is derived from an EMBL/GenBank/DDBJ whole genome shotgun (WGS) entry which is preliminary data.</text>
</comment>
<dbReference type="OrthoDB" id="117342at2759"/>
<evidence type="ECO:0000313" key="3">
    <source>
        <dbReference type="Proteomes" id="UP000028582"/>
    </source>
</evidence>
<dbReference type="Proteomes" id="UP000028582">
    <property type="component" value="Unassembled WGS sequence"/>
</dbReference>
<name>A0A080Z991_PHYNI</name>
<evidence type="ECO:0000313" key="2">
    <source>
        <dbReference type="EMBL" id="ETO63202.1"/>
    </source>
</evidence>
<accession>A0A080Z991</accession>
<sequence length="403" mass="45460">MSGETMKQAWGYQRAVWDHARERVLLDVFEKTRRDSKLRTDRGLKSRGWDLVAEQVNDRCKSTFNVDQLKSKYARLMMDYELFKDVGGERNLSEEIWDQLIVDMPDSAARLSIFKKSGFPHCDVCRRIAIERDEGIPTVKRPIGTIAELPDTKRRQLVHSGARKSSQLFTWGPREEKLVLFLCWKAKVEREKTKDNDEATKPKQVFLDATNELNLLCKTNFTEDQFKGKYLELMHGYEQFNKVTGFSGDLDTVPKSDTDWDKLIQEHPESSQELQQLKSKGGFPYVELCSLIAGDKSSDGMEPASANEFLVTGALKRSEVGNELNTESVNAVAAAQATLSANTLSQLLPATATTLPTGQHDPAAAAMPAFMTQELHDNLNMFLKTATAYLVMAINDHNQESNK</sequence>
<feature type="domain" description="Myb/SANT-like" evidence="1">
    <location>
        <begin position="17"/>
        <end position="93"/>
    </location>
</feature>
<proteinExistence type="predicted"/>
<dbReference type="PANTHER" id="PTHR46929">
    <property type="entry name" value="EXPRESSED PROTEIN"/>
    <property type="match status" value="1"/>
</dbReference>
<dbReference type="PANTHER" id="PTHR46929:SF3">
    <property type="entry name" value="MYB_SANT-LIKE DOMAIN-CONTAINING PROTEIN"/>
    <property type="match status" value="1"/>
</dbReference>
<reference evidence="2 3" key="1">
    <citation type="submission" date="2013-11" db="EMBL/GenBank/DDBJ databases">
        <title>The Genome Sequence of Phytophthora parasitica P1976.</title>
        <authorList>
            <consortium name="The Broad Institute Genomics Platform"/>
            <person name="Russ C."/>
            <person name="Tyler B."/>
            <person name="Panabieres F."/>
            <person name="Shan W."/>
            <person name="Tripathy S."/>
            <person name="Grunwald N."/>
            <person name="Machado M."/>
            <person name="Johnson C.S."/>
            <person name="Walker B."/>
            <person name="Young S."/>
            <person name="Zeng Q."/>
            <person name="Gargeya S."/>
            <person name="Fitzgerald M."/>
            <person name="Haas B."/>
            <person name="Abouelleil A."/>
            <person name="Allen A.W."/>
            <person name="Alvarado L."/>
            <person name="Arachchi H.M."/>
            <person name="Berlin A.M."/>
            <person name="Chapman S.B."/>
            <person name="Gainer-Dewar J."/>
            <person name="Goldberg J."/>
            <person name="Griggs A."/>
            <person name="Gujja S."/>
            <person name="Hansen M."/>
            <person name="Howarth C."/>
            <person name="Imamovic A."/>
            <person name="Ireland A."/>
            <person name="Larimer J."/>
            <person name="McCowan C."/>
            <person name="Murphy C."/>
            <person name="Pearson M."/>
            <person name="Poon T.W."/>
            <person name="Priest M."/>
            <person name="Roberts A."/>
            <person name="Saif S."/>
            <person name="Shea T."/>
            <person name="Sisk P."/>
            <person name="Sykes S."/>
            <person name="Wortman J."/>
            <person name="Nusbaum C."/>
            <person name="Birren B."/>
        </authorList>
    </citation>
    <scope>NUCLEOTIDE SEQUENCE [LARGE SCALE GENOMIC DNA]</scope>
    <source>
        <strain evidence="2 3">P1976</strain>
    </source>
</reference>
<dbReference type="AlphaFoldDB" id="A0A080Z991"/>
<dbReference type="Pfam" id="PF12776">
    <property type="entry name" value="Myb_DNA-bind_3"/>
    <property type="match status" value="1"/>
</dbReference>
<dbReference type="InterPro" id="IPR024752">
    <property type="entry name" value="Myb/SANT-like_dom"/>
</dbReference>
<protein>
    <recommendedName>
        <fullName evidence="1">Myb/SANT-like domain-containing protein</fullName>
    </recommendedName>
</protein>
<organism evidence="2 3">
    <name type="scientific">Phytophthora nicotianae P1976</name>
    <dbReference type="NCBI Taxonomy" id="1317066"/>
    <lineage>
        <taxon>Eukaryota</taxon>
        <taxon>Sar</taxon>
        <taxon>Stramenopiles</taxon>
        <taxon>Oomycota</taxon>
        <taxon>Peronosporomycetes</taxon>
        <taxon>Peronosporales</taxon>
        <taxon>Peronosporaceae</taxon>
        <taxon>Phytophthora</taxon>
    </lineage>
</organism>
<gene>
    <name evidence="2" type="ORF">F444_19022</name>
</gene>
<dbReference type="EMBL" id="ANJA01003516">
    <property type="protein sequence ID" value="ETO63202.1"/>
    <property type="molecule type" value="Genomic_DNA"/>
</dbReference>
<evidence type="ECO:0000259" key="1">
    <source>
        <dbReference type="Pfam" id="PF12776"/>
    </source>
</evidence>